<dbReference type="Gene3D" id="3.40.30.10">
    <property type="entry name" value="Glutaredoxin"/>
    <property type="match status" value="1"/>
</dbReference>
<dbReference type="InterPro" id="IPR000866">
    <property type="entry name" value="AhpC/TSA"/>
</dbReference>
<dbReference type="STRING" id="1123265.GCA_000686625_05199"/>
<dbReference type="KEGG" id="stha:NCTC11429_00068"/>
<dbReference type="Proteomes" id="UP000308196">
    <property type="component" value="Chromosome"/>
</dbReference>
<dbReference type="GO" id="GO:0030313">
    <property type="term" value="C:cell envelope"/>
    <property type="evidence" value="ECO:0007669"/>
    <property type="project" value="UniProtKB-SubCell"/>
</dbReference>
<proteinExistence type="predicted"/>
<name>A0A4U9UF99_9SPHI</name>
<dbReference type="GO" id="GO:0017004">
    <property type="term" value="P:cytochrome complex assembly"/>
    <property type="evidence" value="ECO:0007669"/>
    <property type="project" value="UniProtKB-KW"/>
</dbReference>
<organism evidence="6 7">
    <name type="scientific">Sphingobacterium thalpophilum</name>
    <dbReference type="NCBI Taxonomy" id="259"/>
    <lineage>
        <taxon>Bacteria</taxon>
        <taxon>Pseudomonadati</taxon>
        <taxon>Bacteroidota</taxon>
        <taxon>Sphingobacteriia</taxon>
        <taxon>Sphingobacteriales</taxon>
        <taxon>Sphingobacteriaceae</taxon>
        <taxon>Sphingobacterium</taxon>
    </lineage>
</organism>
<evidence type="ECO:0000256" key="1">
    <source>
        <dbReference type="ARBA" id="ARBA00004196"/>
    </source>
</evidence>
<dbReference type="AlphaFoldDB" id="A0A4U9UF99"/>
<keyword evidence="2" id="KW-0201">Cytochrome c-type biogenesis</keyword>
<evidence type="ECO:0000256" key="3">
    <source>
        <dbReference type="ARBA" id="ARBA00023157"/>
    </source>
</evidence>
<dbReference type="CDD" id="cd02966">
    <property type="entry name" value="TlpA_like_family"/>
    <property type="match status" value="1"/>
</dbReference>
<dbReference type="Pfam" id="PF00578">
    <property type="entry name" value="AhpC-TSA"/>
    <property type="match status" value="1"/>
</dbReference>
<dbReference type="GO" id="GO:0016491">
    <property type="term" value="F:oxidoreductase activity"/>
    <property type="evidence" value="ECO:0007669"/>
    <property type="project" value="InterPro"/>
</dbReference>
<dbReference type="InterPro" id="IPR036249">
    <property type="entry name" value="Thioredoxin-like_sf"/>
</dbReference>
<evidence type="ECO:0000259" key="5">
    <source>
        <dbReference type="PROSITE" id="PS51352"/>
    </source>
</evidence>
<keyword evidence="3" id="KW-1015">Disulfide bond</keyword>
<dbReference type="EMBL" id="LR590484">
    <property type="protein sequence ID" value="VTR27871.1"/>
    <property type="molecule type" value="Genomic_DNA"/>
</dbReference>
<feature type="domain" description="Thioredoxin" evidence="5">
    <location>
        <begin position="68"/>
        <end position="209"/>
    </location>
</feature>
<sequence>MTHFYKGGSELPIGTPCSCLEQTKSNCLKLPILIWGIVMFSMFSLSAQTPRKDSGADGLLISPLKVGHTIPEELWNLSLKITNHQATRTNISLQDYRGKKLIILDFWATWCGPCIKGLNQLDSIKATLSNESIEFIPVSNEDEKKVLKKMTDNHWGFYCIYGDSKLSRYFPHQVLPHLVWIREGKVMAITGHEYYDIAYFKKALAEPLNLTEKVAPLIFDANKSAYENLVEL</sequence>
<dbReference type="PROSITE" id="PS51352">
    <property type="entry name" value="THIOREDOXIN_2"/>
    <property type="match status" value="1"/>
</dbReference>
<comment type="subcellular location">
    <subcellularLocation>
        <location evidence="1">Cell envelope</location>
    </subcellularLocation>
</comment>
<protein>
    <submittedName>
        <fullName evidence="6">Cytochrome c biogenesis protein tlpA</fullName>
    </submittedName>
</protein>
<evidence type="ECO:0000313" key="6">
    <source>
        <dbReference type="EMBL" id="VTR27871.1"/>
    </source>
</evidence>
<gene>
    <name evidence="6" type="primary">tlpA_1</name>
    <name evidence="6" type="ORF">NCTC11429_00068</name>
</gene>
<reference evidence="6 7" key="1">
    <citation type="submission" date="2019-05" db="EMBL/GenBank/DDBJ databases">
        <authorList>
            <consortium name="Pathogen Informatics"/>
        </authorList>
    </citation>
    <scope>NUCLEOTIDE SEQUENCE [LARGE SCALE GENOMIC DNA]</scope>
    <source>
        <strain evidence="6 7">NCTC11429</strain>
    </source>
</reference>
<evidence type="ECO:0000256" key="4">
    <source>
        <dbReference type="ARBA" id="ARBA00023284"/>
    </source>
</evidence>
<accession>A0A4U9UF99</accession>
<dbReference type="InterPro" id="IPR050553">
    <property type="entry name" value="Thioredoxin_ResA/DsbE_sf"/>
</dbReference>
<keyword evidence="4" id="KW-0676">Redox-active center</keyword>
<dbReference type="InterPro" id="IPR013766">
    <property type="entry name" value="Thioredoxin_domain"/>
</dbReference>
<dbReference type="GO" id="GO:0016209">
    <property type="term" value="F:antioxidant activity"/>
    <property type="evidence" value="ECO:0007669"/>
    <property type="project" value="InterPro"/>
</dbReference>
<dbReference type="PANTHER" id="PTHR42852:SF6">
    <property type="entry name" value="THIOL:DISULFIDE INTERCHANGE PROTEIN DSBE"/>
    <property type="match status" value="1"/>
</dbReference>
<evidence type="ECO:0000256" key="2">
    <source>
        <dbReference type="ARBA" id="ARBA00022748"/>
    </source>
</evidence>
<evidence type="ECO:0000313" key="7">
    <source>
        <dbReference type="Proteomes" id="UP000308196"/>
    </source>
</evidence>
<dbReference type="PANTHER" id="PTHR42852">
    <property type="entry name" value="THIOL:DISULFIDE INTERCHANGE PROTEIN DSBE"/>
    <property type="match status" value="1"/>
</dbReference>
<dbReference type="SUPFAM" id="SSF52833">
    <property type="entry name" value="Thioredoxin-like"/>
    <property type="match status" value="1"/>
</dbReference>